<dbReference type="InterPro" id="IPR035940">
    <property type="entry name" value="CAP_sf"/>
</dbReference>
<sequence length="170" mass="18287">MKFQGILFYAFALASVAMAAPTQEQEQEVFAAASPNDYLGPHNTFRAKHGAKPLTWSNSLAASAQAWANRCQFKHSGTRGVGENLAAGTGSFTPADGIKSWTNEAPQYNPRNPVPSHFTQVVWKSTIQVGCAVASCNGIFDPKFGKANYYVCQYSPPGNVIGQFPANVQP</sequence>
<dbReference type="SUPFAM" id="SSF55797">
    <property type="entry name" value="PR-1-like"/>
    <property type="match status" value="1"/>
</dbReference>
<proteinExistence type="predicted"/>
<evidence type="ECO:0000313" key="3">
    <source>
        <dbReference type="EMBL" id="KDQ16647.1"/>
    </source>
</evidence>
<dbReference type="PROSITE" id="PS01010">
    <property type="entry name" value="CRISP_2"/>
    <property type="match status" value="1"/>
</dbReference>
<dbReference type="GO" id="GO:0005576">
    <property type="term" value="C:extracellular region"/>
    <property type="evidence" value="ECO:0007669"/>
    <property type="project" value="InterPro"/>
</dbReference>
<gene>
    <name evidence="3" type="ORF">BOTBODRAFT_30560</name>
</gene>
<feature type="chain" id="PRO_5001641727" description="SCP domain-containing protein" evidence="1">
    <location>
        <begin position="20"/>
        <end position="170"/>
    </location>
</feature>
<evidence type="ECO:0000313" key="4">
    <source>
        <dbReference type="Proteomes" id="UP000027195"/>
    </source>
</evidence>
<dbReference type="InterPro" id="IPR014044">
    <property type="entry name" value="CAP_dom"/>
</dbReference>
<dbReference type="AlphaFoldDB" id="A0A067MXM3"/>
<name>A0A067MXM3_BOTB1</name>
<dbReference type="SMART" id="SM00198">
    <property type="entry name" value="SCP"/>
    <property type="match status" value="1"/>
</dbReference>
<dbReference type="Proteomes" id="UP000027195">
    <property type="component" value="Unassembled WGS sequence"/>
</dbReference>
<evidence type="ECO:0000259" key="2">
    <source>
        <dbReference type="SMART" id="SM00198"/>
    </source>
</evidence>
<dbReference type="PANTHER" id="PTHR10334">
    <property type="entry name" value="CYSTEINE-RICH SECRETORY PROTEIN-RELATED"/>
    <property type="match status" value="1"/>
</dbReference>
<dbReference type="InterPro" id="IPR001283">
    <property type="entry name" value="CRISP-related"/>
</dbReference>
<feature type="signal peptide" evidence="1">
    <location>
        <begin position="1"/>
        <end position="19"/>
    </location>
</feature>
<keyword evidence="4" id="KW-1185">Reference proteome</keyword>
<accession>A0A067MXM3</accession>
<protein>
    <recommendedName>
        <fullName evidence="2">SCP domain-containing protein</fullName>
    </recommendedName>
</protein>
<dbReference type="InParanoid" id="A0A067MXM3"/>
<dbReference type="STRING" id="930990.A0A067MXM3"/>
<dbReference type="Pfam" id="PF00188">
    <property type="entry name" value="CAP"/>
    <property type="match status" value="1"/>
</dbReference>
<dbReference type="InterPro" id="IPR018244">
    <property type="entry name" value="Allrgn_V5/Tpx1_CS"/>
</dbReference>
<evidence type="ECO:0000256" key="1">
    <source>
        <dbReference type="SAM" id="SignalP"/>
    </source>
</evidence>
<organism evidence="3 4">
    <name type="scientific">Botryobasidium botryosum (strain FD-172 SS1)</name>
    <dbReference type="NCBI Taxonomy" id="930990"/>
    <lineage>
        <taxon>Eukaryota</taxon>
        <taxon>Fungi</taxon>
        <taxon>Dikarya</taxon>
        <taxon>Basidiomycota</taxon>
        <taxon>Agaricomycotina</taxon>
        <taxon>Agaricomycetes</taxon>
        <taxon>Cantharellales</taxon>
        <taxon>Botryobasidiaceae</taxon>
        <taxon>Botryobasidium</taxon>
    </lineage>
</organism>
<keyword evidence="1" id="KW-0732">Signal</keyword>
<dbReference type="Gene3D" id="3.40.33.10">
    <property type="entry name" value="CAP"/>
    <property type="match status" value="1"/>
</dbReference>
<reference evidence="4" key="1">
    <citation type="journal article" date="2014" name="Proc. Natl. Acad. Sci. U.S.A.">
        <title>Extensive sampling of basidiomycete genomes demonstrates inadequacy of the white-rot/brown-rot paradigm for wood decay fungi.</title>
        <authorList>
            <person name="Riley R."/>
            <person name="Salamov A.A."/>
            <person name="Brown D.W."/>
            <person name="Nagy L.G."/>
            <person name="Floudas D."/>
            <person name="Held B.W."/>
            <person name="Levasseur A."/>
            <person name="Lombard V."/>
            <person name="Morin E."/>
            <person name="Otillar R."/>
            <person name="Lindquist E.A."/>
            <person name="Sun H."/>
            <person name="LaButti K.M."/>
            <person name="Schmutz J."/>
            <person name="Jabbour D."/>
            <person name="Luo H."/>
            <person name="Baker S.E."/>
            <person name="Pisabarro A.G."/>
            <person name="Walton J.D."/>
            <person name="Blanchette R.A."/>
            <person name="Henrissat B."/>
            <person name="Martin F."/>
            <person name="Cullen D."/>
            <person name="Hibbett D.S."/>
            <person name="Grigoriev I.V."/>
        </authorList>
    </citation>
    <scope>NUCLEOTIDE SEQUENCE [LARGE SCALE GENOMIC DNA]</scope>
    <source>
        <strain evidence="4">FD-172 SS1</strain>
    </source>
</reference>
<dbReference type="OrthoDB" id="337038at2759"/>
<dbReference type="PRINTS" id="PR00837">
    <property type="entry name" value="V5TPXLIKE"/>
</dbReference>
<dbReference type="HOGENOM" id="CLU_035730_6_3_1"/>
<feature type="domain" description="SCP" evidence="2">
    <location>
        <begin position="33"/>
        <end position="162"/>
    </location>
</feature>
<dbReference type="EMBL" id="KL198026">
    <property type="protein sequence ID" value="KDQ16647.1"/>
    <property type="molecule type" value="Genomic_DNA"/>
</dbReference>